<dbReference type="SUPFAM" id="SSF57997">
    <property type="entry name" value="Tropomyosin"/>
    <property type="match status" value="1"/>
</dbReference>
<dbReference type="PANTHER" id="PTHR31580">
    <property type="entry name" value="FILAMENT-LIKE PLANT PROTEIN 4"/>
    <property type="match status" value="1"/>
</dbReference>
<evidence type="ECO:0000256" key="1">
    <source>
        <dbReference type="ARBA" id="ARBA00005921"/>
    </source>
</evidence>
<dbReference type="EMBL" id="JACMSC010000003">
    <property type="protein sequence ID" value="KAG6529496.1"/>
    <property type="molecule type" value="Genomic_DNA"/>
</dbReference>
<keyword evidence="6" id="KW-1185">Reference proteome</keyword>
<feature type="coiled-coil region" evidence="3">
    <location>
        <begin position="413"/>
        <end position="527"/>
    </location>
</feature>
<dbReference type="Proteomes" id="UP000734854">
    <property type="component" value="Unassembled WGS sequence"/>
</dbReference>
<dbReference type="Pfam" id="PF05911">
    <property type="entry name" value="FPP"/>
    <property type="match status" value="2"/>
</dbReference>
<proteinExistence type="inferred from homology"/>
<evidence type="ECO:0000256" key="3">
    <source>
        <dbReference type="SAM" id="Coils"/>
    </source>
</evidence>
<name>A0A8J5HMM1_ZINOF</name>
<feature type="coiled-coil region" evidence="3">
    <location>
        <begin position="625"/>
        <end position="687"/>
    </location>
</feature>
<feature type="compositionally biased region" description="Basic and acidic residues" evidence="4">
    <location>
        <begin position="29"/>
        <end position="38"/>
    </location>
</feature>
<sequence length="829" mass="93852">MERRSWLWRRKSIDKSSPGETESSLSASSDRHSDEQEGLRISSVNSPNNAHSPEVSLKDVNHEVDETIQTLNEKLSAALLNINAKEELVKQHGRIAEEAVLGWENAEKEVTSLKRQLEAASKKSSSLEDRVVHLDAALKECLSQLRLTRDEQEQKVHDAVIQKTHEWESVKMDLEIKLIELQAKAEISTSLDRELHLKIESLEREKILLEEEVTTLQKDLQMQTLDLELSARTAETASKQHLDSIKKVAKLEVECRRLLAAARKSSLTDEQKLITNSHYAESVTDSQSNAGELLLSLDNEQSCSDSWTSTLMAELNMSKNEKVSMRNLTTSNEIELMDDFLEMEKLAGLPDSDRRNSYIAHADSLDTTVNADGSSRKEYVTICAHKPELKVMVETMPCEKVATQMSLDEMNWLKNSRDQLVAAEDKLAELQRYVNLVNGEKYAFEMELEAAEEKKNEIEMQLASAHSKNANLHERISILESKFQEEQQLSAAIKARCEHTEAMEAKLKKMELELESAYCEIAELKAKVGLLEGKVAEEKSLSSELASRCQKMEVLKEKKEGVEGQLESANLELHILREKVDSLEMKLQEEKVFSTEILTKCQAMVDMDAKRKELECQVRAKDLEVSALQVKANTLEEKFKEERARSSELAANIEMKESKRIESVVQLELAQVEVGCLQEKLLALEKQIEEKTTSTKLATEYHNLEHEISNKLNETKFHSFASSERVLNIRQVSLHYATKSLLDITSFEVEENTVAARKLAECQRTIASLDQQLKTLANFDVFMLQSVKAGSYGDLLDLGMEPEFYYSRISPESLALSSGMSNNKKIITP</sequence>
<evidence type="ECO:0000313" key="5">
    <source>
        <dbReference type="EMBL" id="KAG6529496.1"/>
    </source>
</evidence>
<keyword evidence="2 3" id="KW-0175">Coiled coil</keyword>
<dbReference type="AlphaFoldDB" id="A0A8J5HMM1"/>
<comment type="caution">
    <text evidence="5">The sequence shown here is derived from an EMBL/GenBank/DDBJ whole genome shotgun (WGS) entry which is preliminary data.</text>
</comment>
<evidence type="ECO:0000256" key="4">
    <source>
        <dbReference type="SAM" id="MobiDB-lite"/>
    </source>
</evidence>
<dbReference type="InterPro" id="IPR008587">
    <property type="entry name" value="FPP_plant"/>
</dbReference>
<evidence type="ECO:0008006" key="7">
    <source>
        <dbReference type="Google" id="ProtNLM"/>
    </source>
</evidence>
<comment type="similarity">
    <text evidence="1">Belongs to the FPP family.</text>
</comment>
<protein>
    <recommendedName>
        <fullName evidence="7">Filament-like plant protein</fullName>
    </recommendedName>
</protein>
<organism evidence="5 6">
    <name type="scientific">Zingiber officinale</name>
    <name type="common">Ginger</name>
    <name type="synonym">Amomum zingiber</name>
    <dbReference type="NCBI Taxonomy" id="94328"/>
    <lineage>
        <taxon>Eukaryota</taxon>
        <taxon>Viridiplantae</taxon>
        <taxon>Streptophyta</taxon>
        <taxon>Embryophyta</taxon>
        <taxon>Tracheophyta</taxon>
        <taxon>Spermatophyta</taxon>
        <taxon>Magnoliopsida</taxon>
        <taxon>Liliopsida</taxon>
        <taxon>Zingiberales</taxon>
        <taxon>Zingiberaceae</taxon>
        <taxon>Zingiber</taxon>
    </lineage>
</organism>
<feature type="compositionally biased region" description="Polar residues" evidence="4">
    <location>
        <begin position="42"/>
        <end position="51"/>
    </location>
</feature>
<reference evidence="5 6" key="1">
    <citation type="submission" date="2020-08" db="EMBL/GenBank/DDBJ databases">
        <title>Plant Genome Project.</title>
        <authorList>
            <person name="Zhang R.-G."/>
        </authorList>
    </citation>
    <scope>NUCLEOTIDE SEQUENCE [LARGE SCALE GENOMIC DNA]</scope>
    <source>
        <tissue evidence="5">Rhizome</tissue>
    </source>
</reference>
<feature type="coiled-coil region" evidence="3">
    <location>
        <begin position="68"/>
        <end position="130"/>
    </location>
</feature>
<evidence type="ECO:0000256" key="2">
    <source>
        <dbReference type="ARBA" id="ARBA00023054"/>
    </source>
</evidence>
<gene>
    <name evidence="5" type="ORF">ZIOFF_011695</name>
</gene>
<feature type="compositionally biased region" description="Basic residues" evidence="4">
    <location>
        <begin position="1"/>
        <end position="12"/>
    </location>
</feature>
<feature type="coiled-coil region" evidence="3">
    <location>
        <begin position="192"/>
        <end position="219"/>
    </location>
</feature>
<accession>A0A8J5HMM1</accession>
<feature type="region of interest" description="Disordered" evidence="4">
    <location>
        <begin position="1"/>
        <end position="54"/>
    </location>
</feature>
<evidence type="ECO:0000313" key="6">
    <source>
        <dbReference type="Proteomes" id="UP000734854"/>
    </source>
</evidence>
<feature type="coiled-coil region" evidence="3">
    <location>
        <begin position="552"/>
        <end position="586"/>
    </location>
</feature>
<dbReference type="PANTHER" id="PTHR31580:SF49">
    <property type="entry name" value="FILAMENT-LIKE PLANT PROTEIN 3"/>
    <property type="match status" value="1"/>
</dbReference>